<dbReference type="Proteomes" id="UP000032180">
    <property type="component" value="Chromosome 3"/>
</dbReference>
<dbReference type="EnsemblPlants" id="LPERR03G28490.1">
    <property type="protein sequence ID" value="LPERR03G28490.1"/>
    <property type="gene ID" value="LPERR03G28490"/>
</dbReference>
<evidence type="ECO:0000313" key="3">
    <source>
        <dbReference type="Proteomes" id="UP000032180"/>
    </source>
</evidence>
<accession>A0A0D9VYX8</accession>
<protein>
    <submittedName>
        <fullName evidence="2">Uncharacterized protein</fullName>
    </submittedName>
</protein>
<name>A0A0D9VYX8_9ORYZ</name>
<keyword evidence="3" id="KW-1185">Reference proteome</keyword>
<dbReference type="HOGENOM" id="CLU_2593227_0_0_1"/>
<feature type="region of interest" description="Disordered" evidence="1">
    <location>
        <begin position="48"/>
        <end position="80"/>
    </location>
</feature>
<reference evidence="2 3" key="1">
    <citation type="submission" date="2012-08" db="EMBL/GenBank/DDBJ databases">
        <title>Oryza genome evolution.</title>
        <authorList>
            <person name="Wing R.A."/>
        </authorList>
    </citation>
    <scope>NUCLEOTIDE SEQUENCE</scope>
</reference>
<evidence type="ECO:0000313" key="2">
    <source>
        <dbReference type="EnsemblPlants" id="LPERR03G28490.1"/>
    </source>
</evidence>
<sequence length="80" mass="9119">MQFELDLDEIPRFQKQFIDEKGNERELEFIPSPAIRDERSVGEALQLSAAKRKQTKEGRAGGRISYASVEDKQAKKKGHS</sequence>
<proteinExistence type="predicted"/>
<evidence type="ECO:0000256" key="1">
    <source>
        <dbReference type="SAM" id="MobiDB-lite"/>
    </source>
</evidence>
<organism evidence="2 3">
    <name type="scientific">Leersia perrieri</name>
    <dbReference type="NCBI Taxonomy" id="77586"/>
    <lineage>
        <taxon>Eukaryota</taxon>
        <taxon>Viridiplantae</taxon>
        <taxon>Streptophyta</taxon>
        <taxon>Embryophyta</taxon>
        <taxon>Tracheophyta</taxon>
        <taxon>Spermatophyta</taxon>
        <taxon>Magnoliopsida</taxon>
        <taxon>Liliopsida</taxon>
        <taxon>Poales</taxon>
        <taxon>Poaceae</taxon>
        <taxon>BOP clade</taxon>
        <taxon>Oryzoideae</taxon>
        <taxon>Oryzeae</taxon>
        <taxon>Oryzinae</taxon>
        <taxon>Leersia</taxon>
    </lineage>
</organism>
<reference evidence="2" key="3">
    <citation type="submission" date="2015-04" db="UniProtKB">
        <authorList>
            <consortium name="EnsemblPlants"/>
        </authorList>
    </citation>
    <scope>IDENTIFICATION</scope>
</reference>
<dbReference type="Gramene" id="LPERR03G28490.1">
    <property type="protein sequence ID" value="LPERR03G28490.1"/>
    <property type="gene ID" value="LPERR03G28490"/>
</dbReference>
<reference evidence="3" key="2">
    <citation type="submission" date="2013-12" db="EMBL/GenBank/DDBJ databases">
        <authorList>
            <person name="Yu Y."/>
            <person name="Lee S."/>
            <person name="de Baynast K."/>
            <person name="Wissotski M."/>
            <person name="Liu L."/>
            <person name="Talag J."/>
            <person name="Goicoechea J."/>
            <person name="Angelova A."/>
            <person name="Jetty R."/>
            <person name="Kudrna D."/>
            <person name="Golser W."/>
            <person name="Rivera L."/>
            <person name="Zhang J."/>
            <person name="Wing R."/>
        </authorList>
    </citation>
    <scope>NUCLEOTIDE SEQUENCE</scope>
</reference>
<dbReference type="AlphaFoldDB" id="A0A0D9VYX8"/>